<evidence type="ECO:0000256" key="1">
    <source>
        <dbReference type="SAM" id="SignalP"/>
    </source>
</evidence>
<feature type="signal peptide" evidence="1">
    <location>
        <begin position="1"/>
        <end position="25"/>
    </location>
</feature>
<dbReference type="STRING" id="228959.SAMN05421797_1011052"/>
<feature type="chain" id="PRO_5012432977" evidence="1">
    <location>
        <begin position="26"/>
        <end position="68"/>
    </location>
</feature>
<keyword evidence="3" id="KW-1185">Reference proteome</keyword>
<keyword evidence="1" id="KW-0732">Signal</keyword>
<dbReference type="AlphaFoldDB" id="A0A1N6QWN5"/>
<proteinExistence type="predicted"/>
<dbReference type="Proteomes" id="UP000186953">
    <property type="component" value="Unassembled WGS sequence"/>
</dbReference>
<organism evidence="2 3">
    <name type="scientific">Maribacter ulvicola</name>
    <dbReference type="NCBI Taxonomy" id="228959"/>
    <lineage>
        <taxon>Bacteria</taxon>
        <taxon>Pseudomonadati</taxon>
        <taxon>Bacteroidota</taxon>
        <taxon>Flavobacteriia</taxon>
        <taxon>Flavobacteriales</taxon>
        <taxon>Flavobacteriaceae</taxon>
        <taxon>Maribacter</taxon>
    </lineage>
</organism>
<sequence length="68" mass="7211">MNTFKKAILALTLTVSAISMTNAQSGNDYNQLISYGLKGGVSLSNLRGDVPGIESKNKKSISIGFFAE</sequence>
<dbReference type="RefSeq" id="WP_076547224.1">
    <property type="nucleotide sequence ID" value="NZ_FTMA01000001.1"/>
</dbReference>
<dbReference type="EMBL" id="FTMA01000001">
    <property type="protein sequence ID" value="SIQ21031.1"/>
    <property type="molecule type" value="Genomic_DNA"/>
</dbReference>
<reference evidence="3" key="1">
    <citation type="submission" date="2017-01" db="EMBL/GenBank/DDBJ databases">
        <authorList>
            <person name="Varghese N."/>
            <person name="Submissions S."/>
        </authorList>
    </citation>
    <scope>NUCLEOTIDE SEQUENCE [LARGE SCALE GENOMIC DNA]</scope>
    <source>
        <strain evidence="3">DSM 15366</strain>
    </source>
</reference>
<gene>
    <name evidence="2" type="ORF">SAMN05421797_1011052</name>
</gene>
<evidence type="ECO:0000313" key="2">
    <source>
        <dbReference type="EMBL" id="SIQ21031.1"/>
    </source>
</evidence>
<protein>
    <submittedName>
        <fullName evidence="2">Uncharacterized protein</fullName>
    </submittedName>
</protein>
<accession>A0A1N6QWN5</accession>
<evidence type="ECO:0000313" key="3">
    <source>
        <dbReference type="Proteomes" id="UP000186953"/>
    </source>
</evidence>
<name>A0A1N6QWN5_9FLAO</name>